<keyword evidence="3" id="KW-1185">Reference proteome</keyword>
<dbReference type="AlphaFoldDB" id="A0A4C1UCQ9"/>
<sequence length="109" mass="12270">MLGDGQYVRRQKKIVMFDAGTIVTNRIKKIYHCDFLCCIRNSTGDTDCERIEHLTIREAWFECATADAPRGVLMRRAAPAAGPRPIAMRADRARRDAASKTDLSISRSI</sequence>
<proteinExistence type="predicted"/>
<evidence type="ECO:0000256" key="1">
    <source>
        <dbReference type="SAM" id="MobiDB-lite"/>
    </source>
</evidence>
<name>A0A4C1UCQ9_EUMVA</name>
<dbReference type="EMBL" id="BGZK01000153">
    <property type="protein sequence ID" value="GBP23714.1"/>
    <property type="molecule type" value="Genomic_DNA"/>
</dbReference>
<evidence type="ECO:0000313" key="3">
    <source>
        <dbReference type="Proteomes" id="UP000299102"/>
    </source>
</evidence>
<dbReference type="Proteomes" id="UP000299102">
    <property type="component" value="Unassembled WGS sequence"/>
</dbReference>
<gene>
    <name evidence="2" type="ORF">EVAR_13669_1</name>
</gene>
<evidence type="ECO:0000313" key="2">
    <source>
        <dbReference type="EMBL" id="GBP23714.1"/>
    </source>
</evidence>
<accession>A0A4C1UCQ9</accession>
<protein>
    <submittedName>
        <fullName evidence="2">Uncharacterized protein</fullName>
    </submittedName>
</protein>
<feature type="region of interest" description="Disordered" evidence="1">
    <location>
        <begin position="84"/>
        <end position="109"/>
    </location>
</feature>
<organism evidence="2 3">
    <name type="scientific">Eumeta variegata</name>
    <name type="common">Bagworm moth</name>
    <name type="synonym">Eumeta japonica</name>
    <dbReference type="NCBI Taxonomy" id="151549"/>
    <lineage>
        <taxon>Eukaryota</taxon>
        <taxon>Metazoa</taxon>
        <taxon>Ecdysozoa</taxon>
        <taxon>Arthropoda</taxon>
        <taxon>Hexapoda</taxon>
        <taxon>Insecta</taxon>
        <taxon>Pterygota</taxon>
        <taxon>Neoptera</taxon>
        <taxon>Endopterygota</taxon>
        <taxon>Lepidoptera</taxon>
        <taxon>Glossata</taxon>
        <taxon>Ditrysia</taxon>
        <taxon>Tineoidea</taxon>
        <taxon>Psychidae</taxon>
        <taxon>Oiketicinae</taxon>
        <taxon>Eumeta</taxon>
    </lineage>
</organism>
<feature type="compositionally biased region" description="Basic and acidic residues" evidence="1">
    <location>
        <begin position="89"/>
        <end position="99"/>
    </location>
</feature>
<comment type="caution">
    <text evidence="2">The sequence shown here is derived from an EMBL/GenBank/DDBJ whole genome shotgun (WGS) entry which is preliminary data.</text>
</comment>
<reference evidence="2 3" key="1">
    <citation type="journal article" date="2019" name="Commun. Biol.">
        <title>The bagworm genome reveals a unique fibroin gene that provides high tensile strength.</title>
        <authorList>
            <person name="Kono N."/>
            <person name="Nakamura H."/>
            <person name="Ohtoshi R."/>
            <person name="Tomita M."/>
            <person name="Numata K."/>
            <person name="Arakawa K."/>
        </authorList>
    </citation>
    <scope>NUCLEOTIDE SEQUENCE [LARGE SCALE GENOMIC DNA]</scope>
</reference>